<evidence type="ECO:0000256" key="1">
    <source>
        <dbReference type="SAM" id="MobiDB-lite"/>
    </source>
</evidence>
<feature type="compositionally biased region" description="Acidic residues" evidence="1">
    <location>
        <begin position="1228"/>
        <end position="1253"/>
    </location>
</feature>
<feature type="region of interest" description="Disordered" evidence="1">
    <location>
        <begin position="324"/>
        <end position="377"/>
    </location>
</feature>
<feature type="compositionally biased region" description="Low complexity" evidence="1">
    <location>
        <begin position="597"/>
        <end position="608"/>
    </location>
</feature>
<organism evidence="2 3">
    <name type="scientific">Dioszegia hungarica</name>
    <dbReference type="NCBI Taxonomy" id="4972"/>
    <lineage>
        <taxon>Eukaryota</taxon>
        <taxon>Fungi</taxon>
        <taxon>Dikarya</taxon>
        <taxon>Basidiomycota</taxon>
        <taxon>Agaricomycotina</taxon>
        <taxon>Tremellomycetes</taxon>
        <taxon>Tremellales</taxon>
        <taxon>Bulleribasidiaceae</taxon>
        <taxon>Dioszegia</taxon>
    </lineage>
</organism>
<sequence>MSLAQLHTASPARTPELTLGDALETGYEGFRVRCSGVGRPAGRGGSESLGGGGKAFEEVRLGLAVFVGGVRRRVELLELLELELDEEEDDAIEVLDPGRVWSWTGVGEGRDRRRGGTGPIMLGMRDDGAGVGMGWAAHLANGWLAGKVANMLAVWGWRWGSGCGGSRELEMLCFGVGYGRSLLSSSRLISPSSYHPLHSPTHPTTSHSSSTTTSLSQSFLLHLGDQLCAFTSPIQSSGRMDRGKRGAVSWTKRNDDGWRRGQKGFGKSGILGVVSAIPIGTCVRSSWLVSHTMESGRHNTEESCPSILDPSIFHSISRPLTCDRNSVPAMPSLNAPPSRSSPRSQRGSMSDPVPIDSEDEMMDVDDYSGSSEDEQDVAPGHQVLRKTGVTARKGGWVYRQPAVQLINLSDHNTFQALCEELKHAILNTTSERQRKANQRCLEWVTEEHWGKIEGKKGGSSRREVGGSIDAEGHACNECRERGKDCLVRVIQNGRHGPHEVISRCICCMTSGRLCDIASRPAKETKASHPRIPRYNLPALPTAIRRNSAPPTRLTRGRASVVSGGPPLGTVGAGVSNTNRKCITVPIRAAPPPPQAPAPRVGATGAASSSTQSTLRYVAEFADRVRRMLLQEEDADEFMIGATLGVMSQNVALLERITGAARGPEDTTDQAGAAIIYVQNFTNHARTKLAVQIEKDFLISTMFDAMDMHLVTLTRPNLRAYLRTDAGTSSNPLPVESDDEMLEEDSLLSEDDTYGETPAVATTGRITNTGTNEFKTKAIWTYRQPAMIAPATGVQASSLYQECCEIIERRILIAKAPIVKRAMMGYKRKITHAEAGWAIVGKAPLGTRERRMKGGGPCPGCANKGVDCLVQIDRADSTASPTVISICMGCIALGRTCNMTAGRANSKAQASRIRAIASTRPQSKRARAASPVRVPAQPFVNASAVTEHRREPTVGTPPPAQRSSVPAPPKEQDDTPEVDVIKVQAAVRFVTSFAQHLRGLLIRKGELEFLVDTMFALMHTKTSILEKLTASLTRPHVNVTKLEAESALCYVRKFSTQARSMLLEGGAQEDFLTGTMFLAMEEHLVVLNAGTDHQIGSGSLEDQDINTIIMQTAYTYAFKDIPRRSAPQSGRPYWNCWLATAPAKVATDAPEFEAETDHGTSTSEADDPCYQPRVGEEAAVKHTREPAIDTKDDPVSLDSSDEEEEADSLSTSSRSESPAASSVLTGKEEENEGNDGSYETEPEDDDEDSEDISDVEEEVALTRAARRRAHVGRPTGTRKSTGFRYRQPTCKIIDDVREHPVWKSSCEKLEHKLHASKNSKPIRDYTGYLAKVKDRAAAWASVIKDQGQDSHGEGMNGVLESEAADRPQVVSRCIGCIAFGRTCDIVIGSTNGHKTKKRTRRSRPQAPQAKRPRPIPTVEIVAASRRPTNHALERLPQPLRSSELQLPIPSTTQAEISEQRVQAAISFIPRFNKWLREKMSDSRDWDEARANMLVKMDAESGSSGQLVACHRSIGIVGSSLNEGEVQTALHHLRNDQVRARTSWRVGAAGGKVALIGPSFSGASRRGNGRGRARRGMDRPYEGIAGMSRAGRLVLGDITSFILGPRGPRAPVAAIFAGTGRTNLKSLPVALLPNYPSSLKSSMSCIPYNEARFRVKSESGTRHDPVKVEESDNDELVDDVEMLEEESDLTDIEESPPVAEDTAEVDEPAEEEDGPARRTRSAQESPQPVKKRKRKSGFSYRQPTITPLPNIRQSDFYKKCCAEVESKISPTMSEGHLYQIKTLRAKLSNPASDWGMVEEESLSQKRGGNSEGGPCEGCNEAGIECYVQIDPHGDERVSQVISRCMGCMAYSTPCDITKPRIAAVKPKKKANLESAIPEKRASRSLRTVKKLAAARKAPTSRSRLSVDIPAAPPKVLKPKPKVEKPKVVKPKVVAVESSDTELVSAVEYISNFTDQLRGMLSKEKEKNFLVQTMFQFMGLKIDVFQKVSR</sequence>
<feature type="region of interest" description="Disordered" evidence="1">
    <location>
        <begin position="911"/>
        <end position="975"/>
    </location>
</feature>
<protein>
    <submittedName>
        <fullName evidence="2">Uncharacterized protein</fullName>
    </submittedName>
</protein>
<evidence type="ECO:0000313" key="2">
    <source>
        <dbReference type="EMBL" id="KAI9635589.1"/>
    </source>
</evidence>
<comment type="caution">
    <text evidence="2">The sequence shown here is derived from an EMBL/GenBank/DDBJ whole genome shotgun (WGS) entry which is preliminary data.</text>
</comment>
<dbReference type="RefSeq" id="XP_052945366.1">
    <property type="nucleotide sequence ID" value="XM_053088616.1"/>
</dbReference>
<feature type="compositionally biased region" description="Basic residues" evidence="1">
    <location>
        <begin position="1392"/>
        <end position="1402"/>
    </location>
</feature>
<keyword evidence="3" id="KW-1185">Reference proteome</keyword>
<reference evidence="2" key="1">
    <citation type="journal article" date="2022" name="G3 (Bethesda)">
        <title>High quality genome of the basidiomycete yeast Dioszegia hungarica PDD-24b-2 isolated from cloud water.</title>
        <authorList>
            <person name="Jarrige D."/>
            <person name="Haridas S."/>
            <person name="Bleykasten-Grosshans C."/>
            <person name="Joly M."/>
            <person name="Nadalig T."/>
            <person name="Sancelme M."/>
            <person name="Vuilleumier S."/>
            <person name="Grigoriev I.V."/>
            <person name="Amato P."/>
            <person name="Bringel F."/>
        </authorList>
    </citation>
    <scope>NUCLEOTIDE SEQUENCE</scope>
    <source>
        <strain evidence="2">PDD-24b-2</strain>
    </source>
</reference>
<feature type="region of interest" description="Disordered" evidence="1">
    <location>
        <begin position="1388"/>
        <end position="1412"/>
    </location>
</feature>
<dbReference type="GeneID" id="77727821"/>
<feature type="region of interest" description="Disordered" evidence="1">
    <location>
        <begin position="1147"/>
        <end position="1253"/>
    </location>
</feature>
<feature type="compositionally biased region" description="Basic and acidic residues" evidence="1">
    <location>
        <begin position="1654"/>
        <end position="1668"/>
    </location>
</feature>
<feature type="compositionally biased region" description="Acidic residues" evidence="1">
    <location>
        <begin position="356"/>
        <end position="376"/>
    </location>
</feature>
<feature type="compositionally biased region" description="Acidic residues" evidence="1">
    <location>
        <begin position="1699"/>
        <end position="1711"/>
    </location>
</feature>
<dbReference type="Proteomes" id="UP001164286">
    <property type="component" value="Unassembled WGS sequence"/>
</dbReference>
<proteinExistence type="predicted"/>
<feature type="region of interest" description="Disordered" evidence="1">
    <location>
        <begin position="238"/>
        <end position="261"/>
    </location>
</feature>
<name>A0AA38HAU6_9TREE</name>
<evidence type="ECO:0000313" key="3">
    <source>
        <dbReference type="Proteomes" id="UP001164286"/>
    </source>
</evidence>
<feature type="compositionally biased region" description="Acidic residues" evidence="1">
    <location>
        <begin position="1669"/>
        <end position="1692"/>
    </location>
</feature>
<gene>
    <name evidence="2" type="ORF">MKK02DRAFT_32975</name>
</gene>
<accession>A0AA38HAU6</accession>
<feature type="region of interest" description="Disordered" evidence="1">
    <location>
        <begin position="587"/>
        <end position="608"/>
    </location>
</feature>
<feature type="compositionally biased region" description="Low complexity" evidence="1">
    <location>
        <begin position="1207"/>
        <end position="1221"/>
    </location>
</feature>
<feature type="region of interest" description="Disordered" evidence="1">
    <location>
        <begin position="1262"/>
        <end position="1281"/>
    </location>
</feature>
<feature type="compositionally biased region" description="Basic and acidic residues" evidence="1">
    <location>
        <begin position="1173"/>
        <end position="1193"/>
    </location>
</feature>
<feature type="region of interest" description="Disordered" evidence="1">
    <location>
        <begin position="1654"/>
        <end position="1744"/>
    </location>
</feature>
<feature type="region of interest" description="Disordered" evidence="1">
    <location>
        <begin position="544"/>
        <end position="564"/>
    </location>
</feature>
<dbReference type="EMBL" id="JAKWFO010000005">
    <property type="protein sequence ID" value="KAI9635589.1"/>
    <property type="molecule type" value="Genomic_DNA"/>
</dbReference>
<feature type="compositionally biased region" description="Low complexity" evidence="1">
    <location>
        <begin position="331"/>
        <end position="350"/>
    </location>
</feature>